<protein>
    <submittedName>
        <fullName evidence="1">Peptidoglycan DD-metalloendopeptidase family protein</fullName>
    </submittedName>
</protein>
<proteinExistence type="predicted"/>
<keyword evidence="2" id="KW-1185">Reference proteome</keyword>
<dbReference type="Proteomes" id="UP000826212">
    <property type="component" value="Chromosome"/>
</dbReference>
<evidence type="ECO:0000313" key="2">
    <source>
        <dbReference type="Proteomes" id="UP000826212"/>
    </source>
</evidence>
<organism evidence="1 2">
    <name type="scientific">Halosquirtibacter laminarini</name>
    <dbReference type="NCBI Taxonomy" id="3374600"/>
    <lineage>
        <taxon>Bacteria</taxon>
        <taxon>Pseudomonadati</taxon>
        <taxon>Bacteroidota</taxon>
        <taxon>Bacteroidia</taxon>
        <taxon>Marinilabiliales</taxon>
        <taxon>Prolixibacteraceae</taxon>
        <taxon>Halosquirtibacter</taxon>
    </lineage>
</organism>
<evidence type="ECO:0000313" key="1">
    <source>
        <dbReference type="EMBL" id="QZE14237.1"/>
    </source>
</evidence>
<accession>A0AC61NN14</accession>
<reference evidence="1" key="1">
    <citation type="submission" date="2021-08" db="EMBL/GenBank/DDBJ databases">
        <title>Novel anaerobic bacterium isolated from sea squirt in East Sea, Republic of Korea.</title>
        <authorList>
            <person name="Nguyen T.H."/>
            <person name="Li Z."/>
            <person name="Lee Y.-J."/>
            <person name="Ko J."/>
            <person name="Kim S.-G."/>
        </authorList>
    </citation>
    <scope>NUCLEOTIDE SEQUENCE</scope>
    <source>
        <strain evidence="1">KCTC 25031</strain>
    </source>
</reference>
<dbReference type="EMBL" id="CP081303">
    <property type="protein sequence ID" value="QZE14237.1"/>
    <property type="molecule type" value="Genomic_DNA"/>
</dbReference>
<name>A0AC61NN14_9BACT</name>
<sequence length="442" mass="50338">MKQNKKRVLIALVAIVVVSITWYFYSNPNFTEYDIPSDTSVSDSIPDVAPEPILKYGLPVDSFEITTSLVKKNEFLSDILLKYGISYNMIDRLARESKPIFDVRKMKRGNSFSIFSSKDSLRQTDYFIYEIDNTDYVVYDFRDSLKITRGQKKIERVMKHRKGVITSSLWNAMVDNNINVQLSIPLSDIFAWTIDFFGIQKGDTFNVMYDELYVDGESIGIGHIYAADFTHRGEEYDAYRFEQDSTITYFDHEGKSLKKAFLKAPLKYSRISSRFSYSRLHPVLRYRRPHLGIDYAAPTGTPVHSIGDGVIIKKGYQRRGGGRYLKIKHNSVYTTTYMHLHGFAKGMSVGKRVKQGQLIGYVGSTGLATGPHLDFRVFRNGKAMDPLKLKAPPVAPVKPENRVRFESDVDSLKNLLIEPIVLSETLNVSSSNDTIKTEISTK</sequence>
<gene>
    <name evidence="1" type="ORF">K4L44_17260</name>
</gene>